<proteinExistence type="inferred from homology"/>
<dbReference type="OMA" id="CPCFMPA"/>
<dbReference type="EMBL" id="KB308811">
    <property type="protein sequence ID" value="ELT96473.1"/>
    <property type="molecule type" value="Genomic_DNA"/>
</dbReference>
<dbReference type="InterPro" id="IPR032675">
    <property type="entry name" value="LRR_dom_sf"/>
</dbReference>
<reference evidence="5" key="3">
    <citation type="submission" date="2015-06" db="UniProtKB">
        <authorList>
            <consortium name="EnsemblMetazoa"/>
        </authorList>
    </citation>
    <scope>IDENTIFICATION</scope>
</reference>
<accession>R7TRD9</accession>
<keyword evidence="3" id="KW-0677">Repeat</keyword>
<protein>
    <recommendedName>
        <fullName evidence="2">Leucine-rich repeat-containing protein 14</fullName>
    </recommendedName>
</protein>
<reference evidence="4 6" key="2">
    <citation type="journal article" date="2013" name="Nature">
        <title>Insights into bilaterian evolution from three spiralian genomes.</title>
        <authorList>
            <person name="Simakov O."/>
            <person name="Marletaz F."/>
            <person name="Cho S.J."/>
            <person name="Edsinger-Gonzales E."/>
            <person name="Havlak P."/>
            <person name="Hellsten U."/>
            <person name="Kuo D.H."/>
            <person name="Larsson T."/>
            <person name="Lv J."/>
            <person name="Arendt D."/>
            <person name="Savage R."/>
            <person name="Osoegawa K."/>
            <person name="de Jong P."/>
            <person name="Grimwood J."/>
            <person name="Chapman J.A."/>
            <person name="Shapiro H."/>
            <person name="Aerts A."/>
            <person name="Otillar R.P."/>
            <person name="Terry A.Y."/>
            <person name="Boore J.L."/>
            <person name="Grigoriev I.V."/>
            <person name="Lindberg D.R."/>
            <person name="Seaver E.C."/>
            <person name="Weisblat D.A."/>
            <person name="Putnam N.H."/>
            <person name="Rokhsar D.S."/>
        </authorList>
    </citation>
    <scope>NUCLEOTIDE SEQUENCE</scope>
    <source>
        <strain evidence="4 6">I ESC-2004</strain>
    </source>
</reference>
<dbReference type="GO" id="GO:0005737">
    <property type="term" value="C:cytoplasm"/>
    <property type="evidence" value="ECO:0007669"/>
    <property type="project" value="TreeGrafter"/>
</dbReference>
<dbReference type="OrthoDB" id="6479713at2759"/>
<comment type="similarity">
    <text evidence="1">Belongs to the PRAME family. LRRC14 subfamily.</text>
</comment>
<dbReference type="STRING" id="283909.R7TRD9"/>
<dbReference type="SUPFAM" id="SSF52047">
    <property type="entry name" value="RNI-like"/>
    <property type="match status" value="1"/>
</dbReference>
<dbReference type="Pfam" id="PF00560">
    <property type="entry name" value="LRR_1"/>
    <property type="match status" value="1"/>
</dbReference>
<dbReference type="HOGENOM" id="CLU_039635_0_2_1"/>
<dbReference type="AlphaFoldDB" id="R7TRD9"/>
<evidence type="ECO:0000313" key="4">
    <source>
        <dbReference type="EMBL" id="ELT96473.1"/>
    </source>
</evidence>
<gene>
    <name evidence="4" type="ORF">CAPTEDRAFT_190719</name>
</gene>
<keyword evidence="6" id="KW-1185">Reference proteome</keyword>
<dbReference type="Gene3D" id="3.80.10.10">
    <property type="entry name" value="Ribonuclease Inhibitor"/>
    <property type="match status" value="1"/>
</dbReference>
<dbReference type="PANTHER" id="PTHR14224">
    <property type="entry name" value="SIMILAR TO PREFERENTIALLY EXPRESSED ANTIGEN IN MELANOMA-LIKE 3"/>
    <property type="match status" value="1"/>
</dbReference>
<evidence type="ECO:0000313" key="6">
    <source>
        <dbReference type="Proteomes" id="UP000014760"/>
    </source>
</evidence>
<organism evidence="4">
    <name type="scientific">Capitella teleta</name>
    <name type="common">Polychaete worm</name>
    <dbReference type="NCBI Taxonomy" id="283909"/>
    <lineage>
        <taxon>Eukaryota</taxon>
        <taxon>Metazoa</taxon>
        <taxon>Spiralia</taxon>
        <taxon>Lophotrochozoa</taxon>
        <taxon>Annelida</taxon>
        <taxon>Polychaeta</taxon>
        <taxon>Sedentaria</taxon>
        <taxon>Scolecida</taxon>
        <taxon>Capitellidae</taxon>
        <taxon>Capitella</taxon>
    </lineage>
</organism>
<name>R7TRD9_CAPTE</name>
<dbReference type="InterPro" id="IPR050694">
    <property type="entry name" value="LRRC14/PRAME"/>
</dbReference>
<dbReference type="InterPro" id="IPR001611">
    <property type="entry name" value="Leu-rich_rpt"/>
</dbReference>
<evidence type="ECO:0000256" key="1">
    <source>
        <dbReference type="ARBA" id="ARBA00009552"/>
    </source>
</evidence>
<sequence>MSGAARPDMNFPCTYQGALYPADTEPPPATTSPVPCLVELSATKIVLDAGYTKRALEFVPNDLCYSLMKAAVSLSRDRSIEILIAHWPFQVLSLRKFAPPLFDDIGSLHDHDYVSNRMRRGVKYTTSLAHTFVECLKLRAKTKLRYLDLSGYPAAEVIVNYLSSHVLLVYNELRQREIIHMYNEVTQDLPTEQRQHYSLDSTLPEDSFVIHLDAFMQTPETHMELCRALKTARMEGCQFKLCLRRLDVSCLGVPRISVLLDQIDPQFLTALSLKMNSLSYPGLIILTPALQRLTSLTAIDLSCNGIHFTGENKASDMIQSVFAAMPLLVRLDLSSNCIRGQLRPILSRIQRPLQYLRLAGCCLTPSDLCYLGNSHHASQLTELDLSDNRLGQHFSLVATLLAKMADTLVILEMEDTQLEEMDIIDMFKSARCLCKLQFWNIAKLYELSDSSLMEHIGDLVAMAMLRTVRLSFPSEVYVSTDEDEIEHEKSVFERQSTNLLNSLCERKGRDAIAISYTA</sequence>
<dbReference type="Pfam" id="PF13516">
    <property type="entry name" value="LRR_6"/>
    <property type="match status" value="1"/>
</dbReference>
<dbReference type="Proteomes" id="UP000014760">
    <property type="component" value="Unassembled WGS sequence"/>
</dbReference>
<evidence type="ECO:0000313" key="5">
    <source>
        <dbReference type="EnsemblMetazoa" id="CapteP190719"/>
    </source>
</evidence>
<evidence type="ECO:0000256" key="3">
    <source>
        <dbReference type="ARBA" id="ARBA00022737"/>
    </source>
</evidence>
<dbReference type="EnsemblMetazoa" id="CapteT190719">
    <property type="protein sequence ID" value="CapteP190719"/>
    <property type="gene ID" value="CapteG190719"/>
</dbReference>
<dbReference type="EMBL" id="AMQN01011293">
    <property type="status" value="NOT_ANNOTATED_CDS"/>
    <property type="molecule type" value="Genomic_DNA"/>
</dbReference>
<reference evidence="6" key="1">
    <citation type="submission" date="2012-12" db="EMBL/GenBank/DDBJ databases">
        <authorList>
            <person name="Hellsten U."/>
            <person name="Grimwood J."/>
            <person name="Chapman J.A."/>
            <person name="Shapiro H."/>
            <person name="Aerts A."/>
            <person name="Otillar R.P."/>
            <person name="Terry A.Y."/>
            <person name="Boore J.L."/>
            <person name="Simakov O."/>
            <person name="Marletaz F."/>
            <person name="Cho S.-J."/>
            <person name="Edsinger-Gonzales E."/>
            <person name="Havlak P."/>
            <person name="Kuo D.-H."/>
            <person name="Larsson T."/>
            <person name="Lv J."/>
            <person name="Arendt D."/>
            <person name="Savage R."/>
            <person name="Osoegawa K."/>
            <person name="de Jong P."/>
            <person name="Lindberg D.R."/>
            <person name="Seaver E.C."/>
            <person name="Weisblat D.A."/>
            <person name="Putnam N.H."/>
            <person name="Grigoriev I.V."/>
            <person name="Rokhsar D.S."/>
        </authorList>
    </citation>
    <scope>NUCLEOTIDE SEQUENCE</scope>
    <source>
        <strain evidence="6">I ESC-2004</strain>
    </source>
</reference>
<evidence type="ECO:0000256" key="2">
    <source>
        <dbReference type="ARBA" id="ARBA00014228"/>
    </source>
</evidence>
<dbReference type="PANTHER" id="PTHR14224:SF37">
    <property type="entry name" value="LEUCINE-RICH REPEAT-CONTAINING PROTEIN 14"/>
    <property type="match status" value="1"/>
</dbReference>